<comment type="similarity">
    <text evidence="1">Belongs to the beta/gamma-crystallin family.</text>
</comment>
<evidence type="ECO:0000256" key="1">
    <source>
        <dbReference type="ARBA" id="ARBA00009646"/>
    </source>
</evidence>
<dbReference type="InterPro" id="IPR011024">
    <property type="entry name" value="G_crystallin-like"/>
</dbReference>
<protein>
    <recommendedName>
        <fullName evidence="4">Beta/gamma crystallin 'Greek key' domain-containing protein</fullName>
    </recommendedName>
</protein>
<feature type="domain" description="Beta/gamma crystallin 'Greek key'" evidence="4">
    <location>
        <begin position="1477"/>
        <end position="1519"/>
    </location>
</feature>
<evidence type="ECO:0000256" key="3">
    <source>
        <dbReference type="SAM" id="MobiDB-lite"/>
    </source>
</evidence>
<dbReference type="InterPro" id="IPR001064">
    <property type="entry name" value="Beta/gamma_crystallin"/>
</dbReference>
<dbReference type="Gene3D" id="2.60.20.10">
    <property type="entry name" value="Crystallins"/>
    <property type="match status" value="6"/>
</dbReference>
<dbReference type="SMART" id="SM00458">
    <property type="entry name" value="RICIN"/>
    <property type="match status" value="1"/>
</dbReference>
<evidence type="ECO:0000256" key="2">
    <source>
        <dbReference type="ARBA" id="ARBA00022737"/>
    </source>
</evidence>
<comment type="caution">
    <text evidence="5">The sequence shown here is derived from an EMBL/GenBank/DDBJ whole genome shotgun (WGS) entry which is preliminary data.</text>
</comment>
<feature type="domain" description="Beta/gamma crystallin 'Greek key'" evidence="4">
    <location>
        <begin position="1307"/>
        <end position="1350"/>
    </location>
</feature>
<sequence>MMSEVKRQMSWHEDFAKNISRFFSRSKSVDTEGNESEIRETDGSTVQTPEQHLNASAAAAQESQPSDVPDGSSASQTEDGGSAPQSASTAPPADGFLRRLGSLFQFSRAEPARVQRERQTDTDSSGLITAQRETETSANTPKSGGREEPVEPSVCHSELTHTQSQEQIEENRSDAVNIDAKELSEEKRRYDLSCPPVVTYGTYRGLREVRKPKKKHHVELHSPISEGEEATQTYSHEDNDISSSSVNTMNSDCQEYPTAVNQASPSLTQQLEDALTKSDLLDEVPTVKSGLTPAHQQLPHVADSDRLLTCVEVYRTPQAAEPSPLNDLVSSRPEHLAQSVTLETVSGNTNNLTLSTAQSDSNTDHHDTLPIPEQSSEQPKLSVIVNRTDDLAPDSQTHQHPEESRLKRAEVDSGIDEEVLRLESKQMVDSILTNALTALQKMEVSETENNILLTCELNEGSEAVLFEGLDGRRDGGTDAEHQFRVMLSDQTLSVVLEEALAGNCSHMDCSRSPPSSGYESIAGSDTDIRCFVGLNSDLTTTSAPIGSQNENQTVLEYFVEEENVDETGSCKSSGRDSAAADEPLYLNLHSHRDVVHKTDIKLFLPALSEESLSQEQHTADVFVCKDKGEKRPQDTAKDNAMSNNCRPQLNGSCDDTIIIPGTASSVHQKSLQQSQTLSVTPSDPSSHSLASDTADSDIMSEITQQAPAIRSHESEEAEAPCSGSSEQEQISCDSIAGTDSSVQLSVTEVQCSGGRHHPSHWASVRAFRCDVTDDQSLSPATHEEHLKPELSMNLADAGMSAVSVSGRRIHLDPTDSSSRAAAFVPHHSRFHDLDLHQVDGGFAVINEEEESDMVFVNDTGPMHSPSTRRAKVYPFSLSPIYEEEFGREEALGQETLQFPPATEEEQRSVEQPATSILSLLQSVSEKLQSSVICSSVEDSSRPIASPLSYRYSRGDDSEEDDEDSSILLNRQLTGTKPEPNAEHEHNSNIDQTAKDAPDKIQEEQDCDGTLGNTGKNANTPFYQYLKSRLMPSGDEEPEDTKRIVFRSGCNAMVMEENRGFGKVNHRPTPMLIYEGQSLSGERREICDDVEDAGRDLFAHRATLHALRGCWLLYVDSWYRGSCVLLEEGQTVKSSGRPHQNLEETREPSRTDLGAVLPSVGSIRTLLKDDSVPEIHLYPSTSQTGETVRLYSASDLMERHGPVFLSDLCVKAGCWLVFDQPGFRGTSAVLETDGRVTPVLQDSLVSCVKSLRPLKMGGLRVTRPLDPKIMLFEKPQFQGQCRQLLDHTPRLRDVEGPAAVSSLRVTGGIWVGFSSEGFRGHQCVLEEGEYADCTRLFGGTELSIQSLRYIQTDFLEPSVCLKRSDEETDVRLDVPDLQEADGISVKSGAWVAYSSRCFTGEQYVLEKGQYPGLLPWADGRRSAQSLRPILREVCRIVEPKFLLRAYSQTRYGGESREFESEVPGCGLTGLVSFRVIRGSWLLFDEEGYSGNHYILGEGLYPDLTSCGCISTAIKSLKPIPYSFTDPSVSLFSLSGFEGLEETLFSDVENVSHFYSQSVRVNSGLWVAYEYAHFKGRQMLVQPGEYPVWGDQSGWETIGSMKPLKQPKVFVQVRNRVLGSVLTTESKDCSFPAKVFLSPADRSLDTQCWIFTDGLLKNTARRGCLSVIGAKACAGARVALWEEHGRVNQRWSLNEDGSICSHLNRSLVLDLKGGRESDRDQLILSLLCADNAAQTWDIDVL</sequence>
<dbReference type="PANTHER" id="PTHR11818">
    <property type="entry name" value="BETA/GAMMA CRYSTALLIN"/>
    <property type="match status" value="1"/>
</dbReference>
<dbReference type="EMBL" id="JAWDJR010000010">
    <property type="protein sequence ID" value="KAK9968879.1"/>
    <property type="molecule type" value="Genomic_DNA"/>
</dbReference>
<dbReference type="InterPro" id="IPR000772">
    <property type="entry name" value="Ricin_B_lectin"/>
</dbReference>
<evidence type="ECO:0000313" key="6">
    <source>
        <dbReference type="Proteomes" id="UP001479290"/>
    </source>
</evidence>
<feature type="compositionally biased region" description="Polar residues" evidence="3">
    <location>
        <begin position="722"/>
        <end position="731"/>
    </location>
</feature>
<feature type="compositionally biased region" description="Basic and acidic residues" evidence="3">
    <location>
        <begin position="397"/>
        <end position="410"/>
    </location>
</feature>
<dbReference type="PROSITE" id="PS50231">
    <property type="entry name" value="RICIN_B_LECTIN"/>
    <property type="match status" value="1"/>
</dbReference>
<feature type="domain" description="Beta/gamma crystallin 'Greek key'" evidence="4">
    <location>
        <begin position="1266"/>
        <end position="1306"/>
    </location>
</feature>
<dbReference type="Proteomes" id="UP001479290">
    <property type="component" value="Unassembled WGS sequence"/>
</dbReference>
<feature type="region of interest" description="Disordered" evidence="3">
    <location>
        <begin position="22"/>
        <end position="172"/>
    </location>
</feature>
<gene>
    <name evidence="5" type="ORF">ABG768_003177</name>
</gene>
<dbReference type="SUPFAM" id="SSF50370">
    <property type="entry name" value="Ricin B-like lectins"/>
    <property type="match status" value="1"/>
</dbReference>
<feature type="region of interest" description="Disordered" evidence="3">
    <location>
        <begin position="391"/>
        <end position="410"/>
    </location>
</feature>
<feature type="compositionally biased region" description="Basic and acidic residues" evidence="3">
    <location>
        <begin position="979"/>
        <end position="1002"/>
    </location>
</feature>
<feature type="compositionally biased region" description="Polar residues" evidence="3">
    <location>
        <begin position="241"/>
        <end position="252"/>
    </location>
</feature>
<feature type="region of interest" description="Disordered" evidence="3">
    <location>
        <begin position="629"/>
        <end position="649"/>
    </location>
</feature>
<dbReference type="GO" id="GO:0007601">
    <property type="term" value="P:visual perception"/>
    <property type="evidence" value="ECO:0007669"/>
    <property type="project" value="TreeGrafter"/>
</dbReference>
<dbReference type="GO" id="GO:0005212">
    <property type="term" value="F:structural constituent of eye lens"/>
    <property type="evidence" value="ECO:0007669"/>
    <property type="project" value="TreeGrafter"/>
</dbReference>
<dbReference type="SMART" id="SM00247">
    <property type="entry name" value="XTALbg"/>
    <property type="match status" value="6"/>
</dbReference>
<dbReference type="PANTHER" id="PTHR11818:SF38">
    <property type="entry name" value="VERY LARGE A-KINASE ANCHOR PROTEIN"/>
    <property type="match status" value="1"/>
</dbReference>
<keyword evidence="6" id="KW-1185">Reference proteome</keyword>
<feature type="compositionally biased region" description="Polar residues" evidence="3">
    <location>
        <begin position="43"/>
        <end position="54"/>
    </location>
</feature>
<dbReference type="Pfam" id="PF00652">
    <property type="entry name" value="Ricin_B_lectin"/>
    <property type="match status" value="1"/>
</dbReference>
<feature type="region of interest" description="Disordered" evidence="3">
    <location>
        <begin position="974"/>
        <end position="1014"/>
    </location>
</feature>
<keyword evidence="2" id="KW-0677">Repeat</keyword>
<feature type="domain" description="Beta/gamma crystallin 'Greek key'" evidence="4">
    <location>
        <begin position="1387"/>
        <end position="1429"/>
    </location>
</feature>
<dbReference type="Pfam" id="PF00030">
    <property type="entry name" value="Crystall"/>
    <property type="match status" value="5"/>
</dbReference>
<feature type="domain" description="Beta/gamma crystallin 'Greek key'" evidence="4">
    <location>
        <begin position="1562"/>
        <end position="1603"/>
    </location>
</feature>
<feature type="region of interest" description="Disordered" evidence="3">
    <location>
        <begin position="945"/>
        <end position="964"/>
    </location>
</feature>
<feature type="compositionally biased region" description="Polar residues" evidence="3">
    <location>
        <begin position="640"/>
        <end position="649"/>
    </location>
</feature>
<feature type="region of interest" description="Disordered" evidence="3">
    <location>
        <begin position="665"/>
        <end position="731"/>
    </location>
</feature>
<dbReference type="InterPro" id="IPR035992">
    <property type="entry name" value="Ricin_B-like_lectins"/>
</dbReference>
<evidence type="ECO:0000313" key="5">
    <source>
        <dbReference type="EMBL" id="KAK9968879.1"/>
    </source>
</evidence>
<feature type="region of interest" description="Disordered" evidence="3">
    <location>
        <begin position="348"/>
        <end position="380"/>
    </location>
</feature>
<dbReference type="PROSITE" id="PS50915">
    <property type="entry name" value="CRYSTALLIN_BETA_GAMMA"/>
    <property type="match status" value="6"/>
</dbReference>
<reference evidence="5 6" key="1">
    <citation type="submission" date="2024-05" db="EMBL/GenBank/DDBJ databases">
        <title>A high-quality chromosomal-level genome assembly of Topmouth culter (Culter alburnus).</title>
        <authorList>
            <person name="Zhao H."/>
        </authorList>
    </citation>
    <scope>NUCLEOTIDE SEQUENCE [LARGE SCALE GENOMIC DNA]</scope>
    <source>
        <strain evidence="5">CATC2023</strain>
        <tissue evidence="5">Muscle</tissue>
    </source>
</reference>
<feature type="domain" description="Beta/gamma crystallin 'Greek key'" evidence="4">
    <location>
        <begin position="1212"/>
        <end position="1254"/>
    </location>
</feature>
<name>A0AAW2A8H7_CULAL</name>
<feature type="compositionally biased region" description="Low complexity" evidence="3">
    <location>
        <begin position="82"/>
        <end position="93"/>
    </location>
</feature>
<proteinExistence type="inferred from homology"/>
<feature type="compositionally biased region" description="Basic and acidic residues" evidence="3">
    <location>
        <begin position="110"/>
        <end position="121"/>
    </location>
</feature>
<feature type="compositionally biased region" description="Polar residues" evidence="3">
    <location>
        <begin position="665"/>
        <end position="693"/>
    </location>
</feature>
<dbReference type="Gene3D" id="2.80.10.50">
    <property type="match status" value="1"/>
</dbReference>
<dbReference type="GO" id="GO:0002088">
    <property type="term" value="P:lens development in camera-type eye"/>
    <property type="evidence" value="ECO:0007669"/>
    <property type="project" value="TreeGrafter"/>
</dbReference>
<dbReference type="SUPFAM" id="SSF49695">
    <property type="entry name" value="gamma-Crystallin-like"/>
    <property type="match status" value="3"/>
</dbReference>
<feature type="compositionally biased region" description="Polar residues" evidence="3">
    <location>
        <begin position="61"/>
        <end position="79"/>
    </location>
</feature>
<organism evidence="5 6">
    <name type="scientific">Culter alburnus</name>
    <name type="common">Topmouth culter</name>
    <dbReference type="NCBI Taxonomy" id="194366"/>
    <lineage>
        <taxon>Eukaryota</taxon>
        <taxon>Metazoa</taxon>
        <taxon>Chordata</taxon>
        <taxon>Craniata</taxon>
        <taxon>Vertebrata</taxon>
        <taxon>Euteleostomi</taxon>
        <taxon>Actinopterygii</taxon>
        <taxon>Neopterygii</taxon>
        <taxon>Teleostei</taxon>
        <taxon>Ostariophysi</taxon>
        <taxon>Cypriniformes</taxon>
        <taxon>Xenocyprididae</taxon>
        <taxon>Xenocypridinae</taxon>
        <taxon>Culter</taxon>
    </lineage>
</organism>
<feature type="compositionally biased region" description="Polar residues" evidence="3">
    <location>
        <begin position="348"/>
        <end position="361"/>
    </location>
</feature>
<dbReference type="InterPro" id="IPR050252">
    <property type="entry name" value="Beta/Gamma-Crystallin"/>
</dbReference>
<feature type="region of interest" description="Disordered" evidence="3">
    <location>
        <begin position="212"/>
        <end position="252"/>
    </location>
</feature>
<evidence type="ECO:0000259" key="4">
    <source>
        <dbReference type="PROSITE" id="PS50915"/>
    </source>
</evidence>
<accession>A0AAW2A8H7</accession>